<evidence type="ECO:0000313" key="12">
    <source>
        <dbReference type="Proteomes" id="UP001208570"/>
    </source>
</evidence>
<dbReference type="Proteomes" id="UP001208570">
    <property type="component" value="Unassembled WGS sequence"/>
</dbReference>
<gene>
    <name evidence="11" type="ORF">LSH36_371g05007</name>
</gene>
<evidence type="ECO:0000256" key="8">
    <source>
        <dbReference type="RuleBase" id="RU000688"/>
    </source>
</evidence>
<sequence>MINESSNFTAAAPLDDDYRYYFDDYWNVTADHPELTRVVEFLDTYYLPTIIGIGLIGNTVSFVVFVSTYLNRLSLSVYLAALSVADAGFLCALAVGWLEYAGIALFHTNGWCQATVYATYVFSFLSAWFVVSFTVERYIAICHPLKRPEMCTVARARCVVCGLSAFALASYSCTLKFSGVKRVGPYTLCHSVDEYNGLMRALTYVDTLVTFIVPFAAIFAFNVRIFHKISYFYSKKDGGRLAADSPYEYCTTAHHRHYAATKICLRNRAQIKVTKFLLLISTVFLVINLPSYVIRIMAFLHNIMAQDNTRLDILLQQLFQFIFYTNFSINFFLYSLCSKKFRTALFRLGWQMKYKVTNFVRQSYRLLLGSSNNNTLEQDVGQQPGIEPFPK</sequence>
<evidence type="ECO:0000256" key="9">
    <source>
        <dbReference type="SAM" id="Phobius"/>
    </source>
</evidence>
<name>A0AAD9JDT6_9ANNE</name>
<reference evidence="11" key="1">
    <citation type="journal article" date="2023" name="Mol. Biol. Evol.">
        <title>Third-Generation Sequencing Reveals the Adaptive Role of the Epigenome in Three Deep-Sea Polychaetes.</title>
        <authorList>
            <person name="Perez M."/>
            <person name="Aroh O."/>
            <person name="Sun Y."/>
            <person name="Lan Y."/>
            <person name="Juniper S.K."/>
            <person name="Young C.R."/>
            <person name="Angers B."/>
            <person name="Qian P.Y."/>
        </authorList>
    </citation>
    <scope>NUCLEOTIDE SEQUENCE</scope>
    <source>
        <strain evidence="11">P08H-3</strain>
    </source>
</reference>
<feature type="transmembrane region" description="Helical" evidence="9">
    <location>
        <begin position="77"/>
        <end position="97"/>
    </location>
</feature>
<keyword evidence="7 8" id="KW-0807">Transducer</keyword>
<dbReference type="GO" id="GO:0005886">
    <property type="term" value="C:plasma membrane"/>
    <property type="evidence" value="ECO:0007669"/>
    <property type="project" value="TreeGrafter"/>
</dbReference>
<dbReference type="Pfam" id="PF00001">
    <property type="entry name" value="7tm_1"/>
    <property type="match status" value="1"/>
</dbReference>
<feature type="transmembrane region" description="Helical" evidence="9">
    <location>
        <begin position="45"/>
        <end position="70"/>
    </location>
</feature>
<evidence type="ECO:0000256" key="4">
    <source>
        <dbReference type="ARBA" id="ARBA00023040"/>
    </source>
</evidence>
<keyword evidence="3 9" id="KW-1133">Transmembrane helix</keyword>
<dbReference type="PANTHER" id="PTHR24243:SF230">
    <property type="entry name" value="G-PROTEIN COUPLED RECEPTORS FAMILY 1 PROFILE DOMAIN-CONTAINING PROTEIN"/>
    <property type="match status" value="1"/>
</dbReference>
<evidence type="ECO:0000256" key="1">
    <source>
        <dbReference type="ARBA" id="ARBA00004141"/>
    </source>
</evidence>
<evidence type="ECO:0000256" key="3">
    <source>
        <dbReference type="ARBA" id="ARBA00022989"/>
    </source>
</evidence>
<dbReference type="Gene3D" id="1.20.1070.10">
    <property type="entry name" value="Rhodopsin 7-helix transmembrane proteins"/>
    <property type="match status" value="1"/>
</dbReference>
<evidence type="ECO:0000256" key="6">
    <source>
        <dbReference type="ARBA" id="ARBA00023170"/>
    </source>
</evidence>
<dbReference type="EMBL" id="JAODUP010000371">
    <property type="protein sequence ID" value="KAK2151248.1"/>
    <property type="molecule type" value="Genomic_DNA"/>
</dbReference>
<evidence type="ECO:0000259" key="10">
    <source>
        <dbReference type="PROSITE" id="PS50262"/>
    </source>
</evidence>
<proteinExistence type="inferred from homology"/>
<feature type="transmembrane region" description="Helical" evidence="9">
    <location>
        <begin position="208"/>
        <end position="226"/>
    </location>
</feature>
<keyword evidence="6 8" id="KW-0675">Receptor</keyword>
<dbReference type="SUPFAM" id="SSF81321">
    <property type="entry name" value="Family A G protein-coupled receptor-like"/>
    <property type="match status" value="1"/>
</dbReference>
<organism evidence="11 12">
    <name type="scientific">Paralvinella palmiformis</name>
    <dbReference type="NCBI Taxonomy" id="53620"/>
    <lineage>
        <taxon>Eukaryota</taxon>
        <taxon>Metazoa</taxon>
        <taxon>Spiralia</taxon>
        <taxon>Lophotrochozoa</taxon>
        <taxon>Annelida</taxon>
        <taxon>Polychaeta</taxon>
        <taxon>Sedentaria</taxon>
        <taxon>Canalipalpata</taxon>
        <taxon>Terebellida</taxon>
        <taxon>Terebelliformia</taxon>
        <taxon>Alvinellidae</taxon>
        <taxon>Paralvinella</taxon>
    </lineage>
</organism>
<keyword evidence="4 8" id="KW-0297">G-protein coupled receptor</keyword>
<evidence type="ECO:0000256" key="5">
    <source>
        <dbReference type="ARBA" id="ARBA00023136"/>
    </source>
</evidence>
<dbReference type="InterPro" id="IPR000276">
    <property type="entry name" value="GPCR_Rhodpsn"/>
</dbReference>
<dbReference type="CDD" id="cd14978">
    <property type="entry name" value="7tmA_FMRFamide_R-like"/>
    <property type="match status" value="1"/>
</dbReference>
<comment type="subcellular location">
    <subcellularLocation>
        <location evidence="1">Membrane</location>
        <topology evidence="1">Multi-pass membrane protein</topology>
    </subcellularLocation>
</comment>
<protein>
    <recommendedName>
        <fullName evidence="10">G-protein coupled receptors family 1 profile domain-containing protein</fullName>
    </recommendedName>
</protein>
<feature type="domain" description="G-protein coupled receptors family 1 profile" evidence="10">
    <location>
        <begin position="57"/>
        <end position="334"/>
    </location>
</feature>
<evidence type="ECO:0000313" key="11">
    <source>
        <dbReference type="EMBL" id="KAK2151248.1"/>
    </source>
</evidence>
<keyword evidence="2 8" id="KW-0812">Transmembrane</keyword>
<dbReference type="GO" id="GO:0004930">
    <property type="term" value="F:G protein-coupled receptor activity"/>
    <property type="evidence" value="ECO:0007669"/>
    <property type="project" value="UniProtKB-KW"/>
</dbReference>
<feature type="transmembrane region" description="Helical" evidence="9">
    <location>
        <begin position="318"/>
        <end position="337"/>
    </location>
</feature>
<feature type="transmembrane region" description="Helical" evidence="9">
    <location>
        <begin position="276"/>
        <end position="298"/>
    </location>
</feature>
<dbReference type="PROSITE" id="PS50262">
    <property type="entry name" value="G_PROTEIN_RECEP_F1_2"/>
    <property type="match status" value="1"/>
</dbReference>
<keyword evidence="12" id="KW-1185">Reference proteome</keyword>
<keyword evidence="5 9" id="KW-0472">Membrane</keyword>
<dbReference type="InterPro" id="IPR017452">
    <property type="entry name" value="GPCR_Rhodpsn_7TM"/>
</dbReference>
<dbReference type="PANTHER" id="PTHR24243">
    <property type="entry name" value="G-PROTEIN COUPLED RECEPTOR"/>
    <property type="match status" value="1"/>
</dbReference>
<accession>A0AAD9JDT6</accession>
<feature type="transmembrane region" description="Helical" evidence="9">
    <location>
        <begin position="117"/>
        <end position="135"/>
    </location>
</feature>
<comment type="caution">
    <text evidence="11">The sequence shown here is derived from an EMBL/GenBank/DDBJ whole genome shotgun (WGS) entry which is preliminary data.</text>
</comment>
<dbReference type="PRINTS" id="PR00237">
    <property type="entry name" value="GPCRRHODOPSN"/>
</dbReference>
<dbReference type="PROSITE" id="PS00237">
    <property type="entry name" value="G_PROTEIN_RECEP_F1_1"/>
    <property type="match status" value="1"/>
</dbReference>
<evidence type="ECO:0000256" key="2">
    <source>
        <dbReference type="ARBA" id="ARBA00022692"/>
    </source>
</evidence>
<dbReference type="AlphaFoldDB" id="A0AAD9JDT6"/>
<feature type="transmembrane region" description="Helical" evidence="9">
    <location>
        <begin position="156"/>
        <end position="177"/>
    </location>
</feature>
<comment type="similarity">
    <text evidence="8">Belongs to the G-protein coupled receptor 1 family.</text>
</comment>
<evidence type="ECO:0000256" key="7">
    <source>
        <dbReference type="ARBA" id="ARBA00023224"/>
    </source>
</evidence>